<dbReference type="GO" id="GO:0000156">
    <property type="term" value="F:phosphorelay response regulator activity"/>
    <property type="evidence" value="ECO:0007669"/>
    <property type="project" value="TreeGrafter"/>
</dbReference>
<evidence type="ECO:0000256" key="5">
    <source>
        <dbReference type="ARBA" id="ARBA00023163"/>
    </source>
</evidence>
<name>A0A4Q5LWU5_9BACT</name>
<dbReference type="InterPro" id="IPR016032">
    <property type="entry name" value="Sig_transdc_resp-reg_C-effctor"/>
</dbReference>
<dbReference type="CDD" id="cd00383">
    <property type="entry name" value="trans_reg_C"/>
    <property type="match status" value="1"/>
</dbReference>
<dbReference type="SUPFAM" id="SSF52172">
    <property type="entry name" value="CheY-like"/>
    <property type="match status" value="1"/>
</dbReference>
<dbReference type="GO" id="GO:0006355">
    <property type="term" value="P:regulation of DNA-templated transcription"/>
    <property type="evidence" value="ECO:0007669"/>
    <property type="project" value="InterPro"/>
</dbReference>
<comment type="caution">
    <text evidence="10">The sequence shown here is derived from an EMBL/GenBank/DDBJ whole genome shotgun (WGS) entry which is preliminary data.</text>
</comment>
<accession>A0A4Q5LWU5</accession>
<dbReference type="InterPro" id="IPR011006">
    <property type="entry name" value="CheY-like_superfamily"/>
</dbReference>
<dbReference type="PROSITE" id="PS50110">
    <property type="entry name" value="RESPONSE_REGULATORY"/>
    <property type="match status" value="1"/>
</dbReference>
<feature type="domain" description="Response regulatory" evidence="8">
    <location>
        <begin position="2"/>
        <end position="116"/>
    </location>
</feature>
<evidence type="ECO:0000256" key="1">
    <source>
        <dbReference type="ARBA" id="ARBA00022553"/>
    </source>
</evidence>
<dbReference type="InterPro" id="IPR001867">
    <property type="entry name" value="OmpR/PhoB-type_DNA-bd"/>
</dbReference>
<dbReference type="InterPro" id="IPR001789">
    <property type="entry name" value="Sig_transdc_resp-reg_receiver"/>
</dbReference>
<dbReference type="Gene3D" id="3.40.50.2300">
    <property type="match status" value="1"/>
</dbReference>
<organism evidence="10 11">
    <name type="scientific">Emticicia agri</name>
    <dbReference type="NCBI Taxonomy" id="2492393"/>
    <lineage>
        <taxon>Bacteria</taxon>
        <taxon>Pseudomonadati</taxon>
        <taxon>Bacteroidota</taxon>
        <taxon>Cytophagia</taxon>
        <taxon>Cytophagales</taxon>
        <taxon>Leadbetterellaceae</taxon>
        <taxon>Emticicia</taxon>
    </lineage>
</organism>
<evidence type="ECO:0000256" key="6">
    <source>
        <dbReference type="PROSITE-ProRule" id="PRU00169"/>
    </source>
</evidence>
<keyword evidence="4 7" id="KW-0238">DNA-binding</keyword>
<dbReference type="GO" id="GO:0000976">
    <property type="term" value="F:transcription cis-regulatory region binding"/>
    <property type="evidence" value="ECO:0007669"/>
    <property type="project" value="TreeGrafter"/>
</dbReference>
<keyword evidence="2" id="KW-0902">Two-component regulatory system</keyword>
<evidence type="ECO:0000256" key="3">
    <source>
        <dbReference type="ARBA" id="ARBA00023015"/>
    </source>
</evidence>
<dbReference type="GO" id="GO:0005829">
    <property type="term" value="C:cytosol"/>
    <property type="evidence" value="ECO:0007669"/>
    <property type="project" value="TreeGrafter"/>
</dbReference>
<reference evidence="10 11" key="1">
    <citation type="submission" date="2019-02" db="EMBL/GenBank/DDBJ databases">
        <title>Bacterial novel species Emticicia sp. 17J42-9 isolated from soil.</title>
        <authorList>
            <person name="Jung H.-Y."/>
        </authorList>
    </citation>
    <scope>NUCLEOTIDE SEQUENCE [LARGE SCALE GENOMIC DNA]</scope>
    <source>
        <strain evidence="10 11">17J42-9</strain>
    </source>
</reference>
<keyword evidence="3" id="KW-0805">Transcription regulation</keyword>
<dbReference type="Gene3D" id="1.10.10.10">
    <property type="entry name" value="Winged helix-like DNA-binding domain superfamily/Winged helix DNA-binding domain"/>
    <property type="match status" value="1"/>
</dbReference>
<keyword evidence="1 6" id="KW-0597">Phosphoprotein</keyword>
<dbReference type="SMART" id="SM00448">
    <property type="entry name" value="REC"/>
    <property type="match status" value="1"/>
</dbReference>
<evidence type="ECO:0000256" key="7">
    <source>
        <dbReference type="PROSITE-ProRule" id="PRU01091"/>
    </source>
</evidence>
<dbReference type="Pfam" id="PF00486">
    <property type="entry name" value="Trans_reg_C"/>
    <property type="match status" value="1"/>
</dbReference>
<dbReference type="FunFam" id="1.10.10.10:FF:000005">
    <property type="entry name" value="Two-component system response regulator"/>
    <property type="match status" value="1"/>
</dbReference>
<feature type="DNA-binding region" description="OmpR/PhoB-type" evidence="7">
    <location>
        <begin position="126"/>
        <end position="223"/>
    </location>
</feature>
<dbReference type="Pfam" id="PF00072">
    <property type="entry name" value="Response_reg"/>
    <property type="match status" value="1"/>
</dbReference>
<dbReference type="AlphaFoldDB" id="A0A4Q5LWU5"/>
<dbReference type="SUPFAM" id="SSF46894">
    <property type="entry name" value="C-terminal effector domain of the bipartite response regulators"/>
    <property type="match status" value="1"/>
</dbReference>
<proteinExistence type="predicted"/>
<evidence type="ECO:0000259" key="8">
    <source>
        <dbReference type="PROSITE" id="PS50110"/>
    </source>
</evidence>
<keyword evidence="5" id="KW-0804">Transcription</keyword>
<dbReference type="InterPro" id="IPR039420">
    <property type="entry name" value="WalR-like"/>
</dbReference>
<keyword evidence="11" id="KW-1185">Reference proteome</keyword>
<feature type="modified residue" description="4-aspartylphosphate" evidence="6">
    <location>
        <position position="51"/>
    </location>
</feature>
<sequence length="223" mass="25448">MKILLVDDDPSTVRLIRQELEDNGYEVNYAYDGLIAKQLVLRNTYDGIILDIILPGLNGLVLLKELREAGIQTHVLILSALGSADDKIAGFDAGADQYMVKPLHLPEILARIRALTRRASEVLMTAQILRFDGLTLNMDTKQVNRDCKILDLTAMEFKLLEYFLRNQGRVLSKVQIAEKVWDVNFDKGTNYVEVYINYLRKKVDKGFDRKLIHTVFGMGYVLR</sequence>
<dbReference type="OrthoDB" id="5343479at2"/>
<evidence type="ECO:0000256" key="2">
    <source>
        <dbReference type="ARBA" id="ARBA00023012"/>
    </source>
</evidence>
<dbReference type="GO" id="GO:0032993">
    <property type="term" value="C:protein-DNA complex"/>
    <property type="evidence" value="ECO:0007669"/>
    <property type="project" value="TreeGrafter"/>
</dbReference>
<dbReference type="EMBL" id="SEWF01000029">
    <property type="protein sequence ID" value="RYU94204.1"/>
    <property type="molecule type" value="Genomic_DNA"/>
</dbReference>
<dbReference type="PANTHER" id="PTHR48111:SF22">
    <property type="entry name" value="REGULATOR OF RPOS"/>
    <property type="match status" value="1"/>
</dbReference>
<evidence type="ECO:0000259" key="9">
    <source>
        <dbReference type="PROSITE" id="PS51755"/>
    </source>
</evidence>
<evidence type="ECO:0000256" key="4">
    <source>
        <dbReference type="ARBA" id="ARBA00023125"/>
    </source>
</evidence>
<dbReference type="PANTHER" id="PTHR48111">
    <property type="entry name" value="REGULATOR OF RPOS"/>
    <property type="match status" value="1"/>
</dbReference>
<dbReference type="Gene3D" id="6.10.250.690">
    <property type="match status" value="1"/>
</dbReference>
<gene>
    <name evidence="10" type="ORF">EWM59_18050</name>
</gene>
<dbReference type="InterPro" id="IPR036388">
    <property type="entry name" value="WH-like_DNA-bd_sf"/>
</dbReference>
<feature type="domain" description="OmpR/PhoB-type" evidence="9">
    <location>
        <begin position="126"/>
        <end position="223"/>
    </location>
</feature>
<evidence type="ECO:0000313" key="10">
    <source>
        <dbReference type="EMBL" id="RYU94204.1"/>
    </source>
</evidence>
<dbReference type="PROSITE" id="PS51755">
    <property type="entry name" value="OMPR_PHOB"/>
    <property type="match status" value="1"/>
</dbReference>
<protein>
    <submittedName>
        <fullName evidence="10">Response regulator transcription factor</fullName>
    </submittedName>
</protein>
<dbReference type="Proteomes" id="UP000293162">
    <property type="component" value="Unassembled WGS sequence"/>
</dbReference>
<dbReference type="RefSeq" id="WP_130022659.1">
    <property type="nucleotide sequence ID" value="NZ_SEWF01000029.1"/>
</dbReference>
<dbReference type="SMART" id="SM00862">
    <property type="entry name" value="Trans_reg_C"/>
    <property type="match status" value="1"/>
</dbReference>
<evidence type="ECO:0000313" key="11">
    <source>
        <dbReference type="Proteomes" id="UP000293162"/>
    </source>
</evidence>